<dbReference type="GO" id="GO:0005615">
    <property type="term" value="C:extracellular space"/>
    <property type="evidence" value="ECO:0007669"/>
    <property type="project" value="TreeGrafter"/>
</dbReference>
<dbReference type="GO" id="GO:0070006">
    <property type="term" value="F:metalloaminopeptidase activity"/>
    <property type="evidence" value="ECO:0007669"/>
    <property type="project" value="TreeGrafter"/>
</dbReference>
<dbReference type="Gene3D" id="1.25.50.20">
    <property type="match status" value="1"/>
</dbReference>
<keyword evidence="10" id="KW-1185">Reference proteome</keyword>
<keyword evidence="4" id="KW-0479">Metal-binding</keyword>
<comment type="similarity">
    <text evidence="2">Belongs to the peptidase M1 family.</text>
</comment>
<dbReference type="InterPro" id="IPR014782">
    <property type="entry name" value="Peptidase_M1_dom"/>
</dbReference>
<keyword evidence="9" id="KW-0031">Aminopeptidase</keyword>
<dbReference type="InterPro" id="IPR001930">
    <property type="entry name" value="Peptidase_M1"/>
</dbReference>
<dbReference type="GO" id="GO:0008270">
    <property type="term" value="F:zinc ion binding"/>
    <property type="evidence" value="ECO:0007669"/>
    <property type="project" value="InterPro"/>
</dbReference>
<evidence type="ECO:0000256" key="2">
    <source>
        <dbReference type="ARBA" id="ARBA00010136"/>
    </source>
</evidence>
<evidence type="ECO:0000256" key="5">
    <source>
        <dbReference type="ARBA" id="ARBA00022801"/>
    </source>
</evidence>
<organism evidence="9 10">
    <name type="scientific">Elysia marginata</name>
    <dbReference type="NCBI Taxonomy" id="1093978"/>
    <lineage>
        <taxon>Eukaryota</taxon>
        <taxon>Metazoa</taxon>
        <taxon>Spiralia</taxon>
        <taxon>Lophotrochozoa</taxon>
        <taxon>Mollusca</taxon>
        <taxon>Gastropoda</taxon>
        <taxon>Heterobranchia</taxon>
        <taxon>Euthyneura</taxon>
        <taxon>Panpulmonata</taxon>
        <taxon>Sacoglossa</taxon>
        <taxon>Placobranchoidea</taxon>
        <taxon>Plakobranchidae</taxon>
        <taxon>Elysia</taxon>
    </lineage>
</organism>
<comment type="cofactor">
    <cofactor evidence="1">
        <name>Zn(2+)</name>
        <dbReference type="ChEBI" id="CHEBI:29105"/>
    </cofactor>
</comment>
<evidence type="ECO:0000313" key="10">
    <source>
        <dbReference type="Proteomes" id="UP000762676"/>
    </source>
</evidence>
<proteinExistence type="inferred from homology"/>
<dbReference type="PRINTS" id="PR00756">
    <property type="entry name" value="ALADIPTASE"/>
</dbReference>
<evidence type="ECO:0000259" key="8">
    <source>
        <dbReference type="Pfam" id="PF01433"/>
    </source>
</evidence>
<feature type="domain" description="Peptidase M1 membrane alanine aminopeptidase" evidence="8">
    <location>
        <begin position="1"/>
        <end position="169"/>
    </location>
</feature>
<evidence type="ECO:0000256" key="7">
    <source>
        <dbReference type="ARBA" id="ARBA00023049"/>
    </source>
</evidence>
<dbReference type="Pfam" id="PF01433">
    <property type="entry name" value="Peptidase_M1"/>
    <property type="match status" value="1"/>
</dbReference>
<dbReference type="PANTHER" id="PTHR11533">
    <property type="entry name" value="PROTEASE M1 ZINC METALLOPROTEASE"/>
    <property type="match status" value="1"/>
</dbReference>
<dbReference type="Gene3D" id="1.10.390.10">
    <property type="entry name" value="Neutral Protease Domain 2"/>
    <property type="match status" value="1"/>
</dbReference>
<evidence type="ECO:0000256" key="4">
    <source>
        <dbReference type="ARBA" id="ARBA00022723"/>
    </source>
</evidence>
<dbReference type="SUPFAM" id="SSF55486">
    <property type="entry name" value="Metalloproteases ('zincins'), catalytic domain"/>
    <property type="match status" value="1"/>
</dbReference>
<dbReference type="AlphaFoldDB" id="A0AAV4FIF2"/>
<evidence type="ECO:0000256" key="1">
    <source>
        <dbReference type="ARBA" id="ARBA00001947"/>
    </source>
</evidence>
<evidence type="ECO:0000256" key="3">
    <source>
        <dbReference type="ARBA" id="ARBA00022670"/>
    </source>
</evidence>
<comment type="caution">
    <text evidence="9">The sequence shown here is derived from an EMBL/GenBank/DDBJ whole genome shotgun (WGS) entry which is preliminary data.</text>
</comment>
<keyword evidence="3" id="KW-0645">Protease</keyword>
<evidence type="ECO:0000256" key="6">
    <source>
        <dbReference type="ARBA" id="ARBA00022833"/>
    </source>
</evidence>
<reference evidence="9 10" key="1">
    <citation type="journal article" date="2021" name="Elife">
        <title>Chloroplast acquisition without the gene transfer in kleptoplastic sea slugs, Plakobranchus ocellatus.</title>
        <authorList>
            <person name="Maeda T."/>
            <person name="Takahashi S."/>
            <person name="Yoshida T."/>
            <person name="Shimamura S."/>
            <person name="Takaki Y."/>
            <person name="Nagai Y."/>
            <person name="Toyoda A."/>
            <person name="Suzuki Y."/>
            <person name="Arimoto A."/>
            <person name="Ishii H."/>
            <person name="Satoh N."/>
            <person name="Nishiyama T."/>
            <person name="Hasebe M."/>
            <person name="Maruyama T."/>
            <person name="Minagawa J."/>
            <person name="Obokata J."/>
            <person name="Shigenobu S."/>
        </authorList>
    </citation>
    <scope>NUCLEOTIDE SEQUENCE [LARGE SCALE GENOMIC DNA]</scope>
</reference>
<evidence type="ECO:0000313" key="9">
    <source>
        <dbReference type="EMBL" id="GFR73032.1"/>
    </source>
</evidence>
<dbReference type="EMBL" id="BMAT01000778">
    <property type="protein sequence ID" value="GFR73032.1"/>
    <property type="molecule type" value="Genomic_DNA"/>
</dbReference>
<dbReference type="InterPro" id="IPR050344">
    <property type="entry name" value="Peptidase_M1_aminopeptidases"/>
</dbReference>
<keyword evidence="7" id="KW-0482">Metalloprotease</keyword>
<dbReference type="GO" id="GO:0016020">
    <property type="term" value="C:membrane"/>
    <property type="evidence" value="ECO:0007669"/>
    <property type="project" value="TreeGrafter"/>
</dbReference>
<dbReference type="GO" id="GO:0043171">
    <property type="term" value="P:peptide catabolic process"/>
    <property type="evidence" value="ECO:0007669"/>
    <property type="project" value="TreeGrafter"/>
</dbReference>
<dbReference type="GO" id="GO:0005737">
    <property type="term" value="C:cytoplasm"/>
    <property type="evidence" value="ECO:0007669"/>
    <property type="project" value="TreeGrafter"/>
</dbReference>
<keyword evidence="6" id="KW-0862">Zinc</keyword>
<keyword evidence="5" id="KW-0378">Hydrolase</keyword>
<dbReference type="Proteomes" id="UP000762676">
    <property type="component" value="Unassembled WGS sequence"/>
</dbReference>
<accession>A0AAV4FIF2</accession>
<dbReference type="PANTHER" id="PTHR11533:SF299">
    <property type="entry name" value="AMINOPEPTIDASE"/>
    <property type="match status" value="1"/>
</dbReference>
<name>A0AAV4FIF2_9GAST</name>
<protein>
    <submittedName>
        <fullName evidence="9">Aminopeptidase</fullName>
    </submittedName>
</protein>
<gene>
    <name evidence="9" type="ORF">ElyMa_000394800</name>
</gene>
<sequence length="463" mass="54172">MENTGLNIFLQDYLLFNRQTTTERHRILITEIIAHEVAHEWFGNMVTLKWWDELFINEGFAVYLSSIGMKAIDSTIDTDAVMDVFRYSSMSKASWQTSTSIKKTVAKKEDYAAAFDAITYHMTCSCIRMLESAIGRDAMKSGLRQLVRDNKFKNIRGEDVWDALQTLVDDHKVFTVSERKSMLDDVFSLARIGQVRYPTAFKMLRYLTLEDKYEVWKVVLQHLSFLMRRMLLEDEYPVLEAYIRNHLVHPKLRHLGWEMKGGYKTRELKKQLIEFAKENPVRKEMLNGLYEDWKVNASVNLLEFFLENNIKGLGRTMILIGGRQMGRHLVWNFLRSHWSRILSKSVVEHSAFNSLENHDDKFDQAEIEDFVKHKDLGVAKTRIYEIITRVKANVLWKKSRQQELIDWVKATMTNWTECASPYRVVFRAPQPLVTTLTDNSKCGLQKALPKSIFSEISPDLFQR</sequence>
<dbReference type="GO" id="GO:0006508">
    <property type="term" value="P:proteolysis"/>
    <property type="evidence" value="ECO:0007669"/>
    <property type="project" value="UniProtKB-KW"/>
</dbReference>
<dbReference type="InterPro" id="IPR027268">
    <property type="entry name" value="Peptidase_M4/M1_CTD_sf"/>
</dbReference>
<dbReference type="GO" id="GO:0042277">
    <property type="term" value="F:peptide binding"/>
    <property type="evidence" value="ECO:0007669"/>
    <property type="project" value="TreeGrafter"/>
</dbReference>